<feature type="domain" description="DNA-directed DNA polymerase family B exonuclease" evidence="10">
    <location>
        <begin position="271"/>
        <end position="469"/>
    </location>
</feature>
<proteinExistence type="inferred from homology"/>
<dbReference type="Gene3D" id="3.90.1600.10">
    <property type="entry name" value="Palm domain of DNA polymerase"/>
    <property type="match status" value="1"/>
</dbReference>
<dbReference type="EC" id="2.7.7.7" evidence="2"/>
<keyword evidence="6" id="KW-1194">Viral DNA replication</keyword>
<dbReference type="SMART" id="SM00486">
    <property type="entry name" value="POLBc"/>
    <property type="match status" value="1"/>
</dbReference>
<dbReference type="InterPro" id="IPR043502">
    <property type="entry name" value="DNA/RNA_pol_sf"/>
</dbReference>
<evidence type="ECO:0000256" key="2">
    <source>
        <dbReference type="ARBA" id="ARBA00012417"/>
    </source>
</evidence>
<evidence type="ECO:0000313" key="11">
    <source>
        <dbReference type="EMBL" id="AYV86872.1"/>
    </source>
</evidence>
<gene>
    <name evidence="11" type="ORF">Sylvanvirus12_4</name>
</gene>
<dbReference type="Pfam" id="PF03104">
    <property type="entry name" value="DNA_pol_B_exo1"/>
    <property type="match status" value="1"/>
</dbReference>
<organism evidence="11">
    <name type="scientific">Sylvanvirus sp</name>
    <dbReference type="NCBI Taxonomy" id="2487774"/>
    <lineage>
        <taxon>Viruses</taxon>
    </lineage>
</organism>
<accession>A0A3G5AI27</accession>
<evidence type="ECO:0000256" key="1">
    <source>
        <dbReference type="ARBA" id="ARBA00005755"/>
    </source>
</evidence>
<protein>
    <recommendedName>
        <fullName evidence="2">DNA-directed DNA polymerase</fullName>
        <ecNumber evidence="2">2.7.7.7</ecNumber>
    </recommendedName>
</protein>
<dbReference type="InterPro" id="IPR012337">
    <property type="entry name" value="RNaseH-like_sf"/>
</dbReference>
<sequence length="1217" mass="140270">MQMNSQNNGFTFYTFDDVYSDMYLPSSLHIPIHEHLIREHKSQDQYQHTAWSQSRLELIDEQKTMRIGMMQLYGKTLDGQSVRCDVPFFPYFLWRFPITFSRDNCFQVWHALKHIKKTLKSTYKDKDTFEETTLGNCVYFVQFLALEHGQGFDFERKWPHLRLHFFNSRDQRTALQWLNQYVSPIPWKHDVESHLLTLRDTTQITPDMLWDEERVIVSEALQLPKDITLPEVRFQIQIFEQKIGPVFLWNKHWFNPNAWLTSCNHEVLDADVRSTMTTCKHYLRVLHPSALQWDEKRMDVPLLKIEVWDLETKGKEPLKDPNFQIFTSCSTFFTIGGNDPSKSDVITDIDVITWQPSNLIDNVNVIQTRSEKELICKIIERRREQDVDILIAHNGIAFDIVALVSRAEKLNVDRKYRGFGRDLRECSRLKTKGEGGDSMGVTHAGLIHIDTLVYYIEFHKSIKSKSLKSILKNFFDHPYDKNFREELVKERDSVTHKLPLVRSFCQRLDQRFLINSKQEFHYTKIEPAFMSGDPNRVRELLEYNITDVFQTARLTAYHSIVLSTIAFCRVFRVIANVFYTQGSEIKCLSRLWQDMYQKGKSFNIYQFPQDDPYLYTKSASGGAVREPIPGTYPGAFALDVVSMYPSIFREFWLDKGNIIEKRFLTSIQYAFLQTHYFFQEYNVQGDIAIVVEAKYIDPPSVSPRRKEAIQTCLPEIEAYLKQERSMYKDVEKTQAHDVCLATSASASEKAVKVLMNTYYGLEGQCGDVIESLTDLISKGAPLTVLKQNRQLMKTRKQGGYWPFSILAMLITQLGRDYIESTRALVTQTFTNCIAIYGDTDSLFWCSPYKQHEFATLEEFLLAVYHFAHSQVLPLINEYWKANGRRRGLVVMELDNVFVTLALGEKKKYYIGQKAIIQKDESLQSGWLVKKGKIKISGLELVKRDKANIINKIQTNMIDRFLELDASRGIEETKQMILSLKRNQVPLEDLVMVQVLGGDPKTMTMLTPALAVARRMESTGRGVCRMGEEYSFVFVKCPGKRNEECATTDLVMSLSEAKDTQAPINTMYYLEHHLRTAICGALILLFKDQVGDAYKMYDKWIYQNSASLGNIFANLQPKASSTSSCSSSSCMSLVSEKRKVVEVGHNIIPTNSSILSSLSHKPMVNSEITSEIHSFNKPNGSSLSNTKKNSITETKINHKKQKLGVASSNSSSLAMFFK</sequence>
<evidence type="ECO:0000259" key="9">
    <source>
        <dbReference type="Pfam" id="PF00136"/>
    </source>
</evidence>
<reference evidence="11" key="1">
    <citation type="submission" date="2018-10" db="EMBL/GenBank/DDBJ databases">
        <title>Hidden diversity of soil giant viruses.</title>
        <authorList>
            <person name="Schulz F."/>
            <person name="Alteio L."/>
            <person name="Goudeau D."/>
            <person name="Ryan E.M."/>
            <person name="Malmstrom R.R."/>
            <person name="Blanchard J."/>
            <person name="Woyke T."/>
        </authorList>
    </citation>
    <scope>NUCLEOTIDE SEQUENCE</scope>
    <source>
        <strain evidence="11">SYV1</strain>
    </source>
</reference>
<evidence type="ECO:0000256" key="6">
    <source>
        <dbReference type="ARBA" id="ARBA00023109"/>
    </source>
</evidence>
<dbReference type="PANTHER" id="PTHR10322:SF23">
    <property type="entry name" value="DNA POLYMERASE DELTA CATALYTIC SUBUNIT"/>
    <property type="match status" value="1"/>
</dbReference>
<comment type="catalytic activity">
    <reaction evidence="8">
        <text>DNA(n) + a 2'-deoxyribonucleoside 5'-triphosphate = DNA(n+1) + diphosphate</text>
        <dbReference type="Rhea" id="RHEA:22508"/>
        <dbReference type="Rhea" id="RHEA-COMP:17339"/>
        <dbReference type="Rhea" id="RHEA-COMP:17340"/>
        <dbReference type="ChEBI" id="CHEBI:33019"/>
        <dbReference type="ChEBI" id="CHEBI:61560"/>
        <dbReference type="ChEBI" id="CHEBI:173112"/>
        <dbReference type="EC" id="2.7.7.7"/>
    </reaction>
</comment>
<dbReference type="InterPro" id="IPR023211">
    <property type="entry name" value="DNA_pol_palm_dom_sf"/>
</dbReference>
<dbReference type="Gene3D" id="3.30.420.10">
    <property type="entry name" value="Ribonuclease H-like superfamily/Ribonuclease H"/>
    <property type="match status" value="1"/>
</dbReference>
<dbReference type="PANTHER" id="PTHR10322">
    <property type="entry name" value="DNA POLYMERASE CATALYTIC SUBUNIT"/>
    <property type="match status" value="1"/>
</dbReference>
<keyword evidence="5" id="KW-0239">DNA-directed DNA polymerase</keyword>
<dbReference type="InterPro" id="IPR050240">
    <property type="entry name" value="DNA_pol_type-B"/>
</dbReference>
<evidence type="ECO:0000256" key="8">
    <source>
        <dbReference type="ARBA" id="ARBA00049244"/>
    </source>
</evidence>
<keyword evidence="6" id="KW-0235">DNA replication</keyword>
<dbReference type="GO" id="GO:0000166">
    <property type="term" value="F:nucleotide binding"/>
    <property type="evidence" value="ECO:0007669"/>
    <property type="project" value="InterPro"/>
</dbReference>
<keyword evidence="4" id="KW-0548">Nucleotidyltransferase</keyword>
<comment type="similarity">
    <text evidence="1">Belongs to the DNA polymerase type-B family.</text>
</comment>
<dbReference type="InterPro" id="IPR006172">
    <property type="entry name" value="DNA-dir_DNA_pol_B"/>
</dbReference>
<dbReference type="GO" id="GO:0003677">
    <property type="term" value="F:DNA binding"/>
    <property type="evidence" value="ECO:0007669"/>
    <property type="project" value="UniProtKB-KW"/>
</dbReference>
<dbReference type="EMBL" id="MK072518">
    <property type="protein sequence ID" value="AYV86872.1"/>
    <property type="molecule type" value="Genomic_DNA"/>
</dbReference>
<name>A0A3G5AI27_9VIRU</name>
<dbReference type="SUPFAM" id="SSF56672">
    <property type="entry name" value="DNA/RNA polymerases"/>
    <property type="match status" value="1"/>
</dbReference>
<dbReference type="InterPro" id="IPR042087">
    <property type="entry name" value="DNA_pol_B_thumb"/>
</dbReference>
<dbReference type="PRINTS" id="PR00106">
    <property type="entry name" value="DNAPOLB"/>
</dbReference>
<dbReference type="SUPFAM" id="SSF53098">
    <property type="entry name" value="Ribonuclease H-like"/>
    <property type="match status" value="1"/>
</dbReference>
<evidence type="ECO:0000256" key="3">
    <source>
        <dbReference type="ARBA" id="ARBA00022679"/>
    </source>
</evidence>
<dbReference type="InterPro" id="IPR036397">
    <property type="entry name" value="RNaseH_sf"/>
</dbReference>
<evidence type="ECO:0000256" key="5">
    <source>
        <dbReference type="ARBA" id="ARBA00022932"/>
    </source>
</evidence>
<dbReference type="Pfam" id="PF00136">
    <property type="entry name" value="DNA_pol_B"/>
    <property type="match status" value="1"/>
</dbReference>
<dbReference type="GO" id="GO:0039693">
    <property type="term" value="P:viral DNA genome replication"/>
    <property type="evidence" value="ECO:0007669"/>
    <property type="project" value="UniProtKB-KW"/>
</dbReference>
<evidence type="ECO:0000259" key="10">
    <source>
        <dbReference type="Pfam" id="PF03104"/>
    </source>
</evidence>
<keyword evidence="3" id="KW-0808">Transferase</keyword>
<keyword evidence="7" id="KW-0238">DNA-binding</keyword>
<dbReference type="GO" id="GO:0006261">
    <property type="term" value="P:DNA-templated DNA replication"/>
    <property type="evidence" value="ECO:0007669"/>
    <property type="project" value="TreeGrafter"/>
</dbReference>
<evidence type="ECO:0000256" key="7">
    <source>
        <dbReference type="ARBA" id="ARBA00023125"/>
    </source>
</evidence>
<dbReference type="InterPro" id="IPR006133">
    <property type="entry name" value="DNA-dir_DNA_pol_B_exonuc"/>
</dbReference>
<feature type="domain" description="DNA-directed DNA polymerase family B multifunctional" evidence="9">
    <location>
        <begin position="802"/>
        <end position="1078"/>
    </location>
</feature>
<dbReference type="Gene3D" id="1.10.132.60">
    <property type="entry name" value="DNA polymerase family B, C-terminal domain"/>
    <property type="match status" value="1"/>
</dbReference>
<dbReference type="GO" id="GO:0003887">
    <property type="term" value="F:DNA-directed DNA polymerase activity"/>
    <property type="evidence" value="ECO:0007669"/>
    <property type="project" value="UniProtKB-KW"/>
</dbReference>
<dbReference type="InterPro" id="IPR006134">
    <property type="entry name" value="DNA-dir_DNA_pol_B_multi_dom"/>
</dbReference>
<evidence type="ECO:0000256" key="4">
    <source>
        <dbReference type="ARBA" id="ARBA00022695"/>
    </source>
</evidence>